<feature type="transmembrane region" description="Helical" evidence="1">
    <location>
        <begin position="7"/>
        <end position="25"/>
    </location>
</feature>
<dbReference type="AlphaFoldDB" id="A0A437J6B2"/>
<dbReference type="InterPro" id="IPR025324">
    <property type="entry name" value="DUF4230"/>
</dbReference>
<proteinExistence type="predicted"/>
<evidence type="ECO:0000256" key="1">
    <source>
        <dbReference type="SAM" id="Phobius"/>
    </source>
</evidence>
<keyword evidence="3" id="KW-1185">Reference proteome</keyword>
<keyword evidence="1" id="KW-1133">Transmembrane helix</keyword>
<accession>A0A437J6B2</accession>
<gene>
    <name evidence="2" type="ORF">ENE74_09325</name>
</gene>
<dbReference type="Proteomes" id="UP000282977">
    <property type="component" value="Unassembled WGS sequence"/>
</dbReference>
<dbReference type="Pfam" id="PF14014">
    <property type="entry name" value="DUF4230"/>
    <property type="match status" value="1"/>
</dbReference>
<evidence type="ECO:0000313" key="3">
    <source>
        <dbReference type="Proteomes" id="UP000282977"/>
    </source>
</evidence>
<organism evidence="2 3">
    <name type="scientific">Sphingobium algorifonticola</name>
    <dbReference type="NCBI Taxonomy" id="2008318"/>
    <lineage>
        <taxon>Bacteria</taxon>
        <taxon>Pseudomonadati</taxon>
        <taxon>Pseudomonadota</taxon>
        <taxon>Alphaproteobacteria</taxon>
        <taxon>Sphingomonadales</taxon>
        <taxon>Sphingomonadaceae</taxon>
        <taxon>Sphingobium</taxon>
    </lineage>
</organism>
<evidence type="ECO:0000313" key="2">
    <source>
        <dbReference type="EMBL" id="RVT40679.1"/>
    </source>
</evidence>
<keyword evidence="1" id="KW-0472">Membrane</keyword>
<dbReference type="EMBL" id="RZUL01000003">
    <property type="protein sequence ID" value="RVT40679.1"/>
    <property type="molecule type" value="Genomic_DNA"/>
</dbReference>
<comment type="caution">
    <text evidence="2">The sequence shown here is derived from an EMBL/GenBank/DDBJ whole genome shotgun (WGS) entry which is preliminary data.</text>
</comment>
<protein>
    <submittedName>
        <fullName evidence="2">DUF4230 domain-containing protein</fullName>
    </submittedName>
</protein>
<keyword evidence="1" id="KW-0812">Transmembrane</keyword>
<reference evidence="2 3" key="1">
    <citation type="submission" date="2019-01" db="EMBL/GenBank/DDBJ databases">
        <authorList>
            <person name="Chen W.-M."/>
        </authorList>
    </citation>
    <scope>NUCLEOTIDE SEQUENCE [LARGE SCALE GENOMIC DNA]</scope>
    <source>
        <strain evidence="2 3">TLA-22</strain>
    </source>
</reference>
<sequence length="197" mass="20789">MKSLIKWIILALMIFGLTFGGAYYYQQQANLKQGGAARSTAATTLKSLQEQPRLPVFSASFVAVVSGQPATLVPGVVRYEIDVAKIAQRDVKWDDKRKTLAIALPPLVLSAPEVDAGAIRAIDSGAAAAIPDGAEPLPDDAVRKSGEDEIAKLARGESAMALAREAARGVIERSFAMPLRAAGIKAVVKATFADEQG</sequence>
<dbReference type="RefSeq" id="WP_127690679.1">
    <property type="nucleotide sequence ID" value="NZ_RZUL01000003.1"/>
</dbReference>
<dbReference type="OrthoDB" id="7558887at2"/>
<name>A0A437J6B2_9SPHN</name>